<dbReference type="InterPro" id="IPR013783">
    <property type="entry name" value="Ig-like_fold"/>
</dbReference>
<dbReference type="Gene3D" id="2.60.40.10">
    <property type="entry name" value="Immunoglobulins"/>
    <property type="match status" value="1"/>
</dbReference>
<dbReference type="EMBL" id="WAEL01000009">
    <property type="protein sequence ID" value="NID12944.1"/>
    <property type="molecule type" value="Genomic_DNA"/>
</dbReference>
<dbReference type="Gene3D" id="2.130.10.80">
    <property type="entry name" value="Galactose oxidase/kelch, beta-propeller"/>
    <property type="match status" value="1"/>
</dbReference>
<reference evidence="4" key="2">
    <citation type="submission" date="2023-07" db="EMBL/GenBank/DDBJ databases">
        <authorList>
            <person name="Jung D.-H."/>
        </authorList>
    </citation>
    <scope>NUCLEOTIDE SEQUENCE [LARGE SCALE GENOMIC DNA]</scope>
    <source>
        <strain evidence="4">JA-25</strain>
    </source>
</reference>
<reference evidence="4" key="1">
    <citation type="submission" date="2019-09" db="EMBL/GenBank/DDBJ databases">
        <authorList>
            <person name="Jung D.-H."/>
        </authorList>
    </citation>
    <scope>NUCLEOTIDE SEQUENCE [LARGE SCALE GENOMIC DNA]</scope>
    <source>
        <strain evidence="4">JA-25</strain>
    </source>
</reference>
<organism evidence="3 4">
    <name type="scientific">Fibrivirga algicola</name>
    <dbReference type="NCBI Taxonomy" id="2950420"/>
    <lineage>
        <taxon>Bacteria</taxon>
        <taxon>Pseudomonadati</taxon>
        <taxon>Bacteroidota</taxon>
        <taxon>Cytophagia</taxon>
        <taxon>Cytophagales</taxon>
        <taxon>Spirosomataceae</taxon>
        <taxon>Fibrivirga</taxon>
    </lineage>
</organism>
<dbReference type="InterPro" id="IPR037293">
    <property type="entry name" value="Gal_Oxidase_central_sf"/>
</dbReference>
<dbReference type="InterPro" id="IPR014756">
    <property type="entry name" value="Ig_E-set"/>
</dbReference>
<evidence type="ECO:0000259" key="2">
    <source>
        <dbReference type="Pfam" id="PF09118"/>
    </source>
</evidence>
<dbReference type="InterPro" id="IPR011043">
    <property type="entry name" value="Gal_Oxase/kelch_b-propeller"/>
</dbReference>
<gene>
    <name evidence="3" type="ORF">F7231_22420</name>
</gene>
<dbReference type="PANTHER" id="PTHR32208:SF21">
    <property type="entry name" value="LOW QUALITY PROTEIN: ALDEHYDE OXIDASE GLOX-LIKE"/>
    <property type="match status" value="1"/>
</dbReference>
<evidence type="ECO:0000313" key="3">
    <source>
        <dbReference type="EMBL" id="NID12944.1"/>
    </source>
</evidence>
<protein>
    <submittedName>
        <fullName evidence="3">DUF1929 domain-containing protein</fullName>
    </submittedName>
</protein>
<dbReference type="SUPFAM" id="SSF81296">
    <property type="entry name" value="E set domains"/>
    <property type="match status" value="1"/>
</dbReference>
<feature type="region of interest" description="Disordered" evidence="1">
    <location>
        <begin position="1156"/>
        <end position="1177"/>
    </location>
</feature>
<dbReference type="Proteomes" id="UP000606008">
    <property type="component" value="Unassembled WGS sequence"/>
</dbReference>
<sequence length="1259" mass="138541">MAWNSSIIGSQILAVHAALVPTGPEGEVVFFGGDEHWSDQQEPDGNFRKTRIYDVQSHALVGVNVPSPDSDVFCSHHAFTADGRLLIAGGTQKWPDSGDGHGHQLDFLGHRRCWLYNPRQRTWTEVRKLNTNPDQPDEPHSGGRWYPGLTTMGNGEVAAFFGHPDQEDSRHRNNLPERYNLAGNVWINMPKEMGTYGEPQSGGRRFLFFPRVFQLPNGRLFFATPMPANFTGGTEGTHFSTAYDPFTGDYLDPKIAQPDGAYHDWNRPGLMMPLLPGDDYRARFLFVGGVNPQRLDLGAAAPTWQATAPRAASVASRDRSFANAVLLPTGDTCVVGGVHVVDPEQPVLEAEIYSPGINWTTGQYTNADAWAVKQAAVHTRNYHSSALLLPNGKVWVAGGNTNANSGDPDSDRTVNGVTKKLGIKQIELYEPDYIATPNRIQLTAWPQLLTFGESFVLEIDRPATNVQYVALIRAGSVTHSTDNDQRFVGLRIDARNGNTLTLTAPPTGNIAPPGYYMIWVVDTANMPCQLARFVRLAHVGCRVITDRSTFSQEEVQALGGGGQATFNNAVYVQYDGFIHTELTGTPAVSLTWTDTNAAIPDTDLRLIPVGRLQEVNPGFADVPQRITYPFHVRFLNLNAFAGFPDRRQIRVTFTMGHHVCSQNLELSHSPNPYMIDINVAENNPSWLSTDVRVFSILAGQTKFGDVVQGMNTPIPFIRQCLDKLNNPANNGNALFESLSTSGTLDLASHGLLGILPLYNFAIARVRYRAVTTVAQRVKCFFRLFNVAATGLEFNPNTTYRRTAVGPNTTPLVGTAGGEVASIPFFASNRVETVQGQPGATSMANQGLDPTYEIRDIAPNPGGAEVTVYFGCWLDINQTRKRIPINPGNSDGPWADAACRSIQELTRGRHMCLTSELFFEPDPTQNGATPGSSDNLSQRNLAILHSDNPGGPDSHTVMHTFEIKPSPIPPGQQVLASLFEEGDNLSALRKRYRLDELIFRWYNLPPESEITVYFADIDTADIQALASLRQSPLACQVVDRHTLKFKVGGAVWVPIPGGRTLNIPALLCIKLPDTVVYGQDYKVSIHQVAGRTGQIIGSCEFRIPVSKAELILEEETRTLSVFKHIISTIPTDNRWYSLMKRYVHHLGLKVDALGGDAGAVHPNPDGSGRPYEPATEKPPRQADQLCQLILCLLARKSIQEVLRKAGINPDEVQACVGEYCRPGKASQHNERNEALLRERLQAILHDERVVQAVLGELEKE</sequence>
<dbReference type="PANTHER" id="PTHR32208">
    <property type="entry name" value="SECRETED PROTEIN-RELATED"/>
    <property type="match status" value="1"/>
</dbReference>
<accession>A0ABX0QRZ7</accession>
<dbReference type="InterPro" id="IPR015202">
    <property type="entry name" value="GO-like_E_set"/>
</dbReference>
<name>A0ABX0QRZ7_9BACT</name>
<proteinExistence type="predicted"/>
<dbReference type="CDD" id="cd02851">
    <property type="entry name" value="E_set_GO_C"/>
    <property type="match status" value="1"/>
</dbReference>
<keyword evidence="4" id="KW-1185">Reference proteome</keyword>
<dbReference type="SUPFAM" id="SSF50965">
    <property type="entry name" value="Galactose oxidase, central domain"/>
    <property type="match status" value="1"/>
</dbReference>
<feature type="domain" description="Galactose oxidase-like Early set" evidence="2">
    <location>
        <begin position="443"/>
        <end position="529"/>
    </location>
</feature>
<dbReference type="RefSeq" id="WP_166693626.1">
    <property type="nucleotide sequence ID" value="NZ_WAEL01000009.1"/>
</dbReference>
<evidence type="ECO:0000256" key="1">
    <source>
        <dbReference type="SAM" id="MobiDB-lite"/>
    </source>
</evidence>
<evidence type="ECO:0000313" key="4">
    <source>
        <dbReference type="Proteomes" id="UP000606008"/>
    </source>
</evidence>
<comment type="caution">
    <text evidence="3">The sequence shown here is derived from an EMBL/GenBank/DDBJ whole genome shotgun (WGS) entry which is preliminary data.</text>
</comment>
<dbReference type="Pfam" id="PF09118">
    <property type="entry name" value="GO-like_E_set"/>
    <property type="match status" value="1"/>
</dbReference>